<proteinExistence type="predicted"/>
<evidence type="ECO:0000313" key="2">
    <source>
        <dbReference type="Proteomes" id="UP000708208"/>
    </source>
</evidence>
<protein>
    <submittedName>
        <fullName evidence="1">Uncharacterized protein</fullName>
    </submittedName>
</protein>
<keyword evidence="2" id="KW-1185">Reference proteome</keyword>
<comment type="caution">
    <text evidence="1">The sequence shown here is derived from an EMBL/GenBank/DDBJ whole genome shotgun (WGS) entry which is preliminary data.</text>
</comment>
<gene>
    <name evidence="1" type="ORF">AFUS01_LOCUS7659</name>
</gene>
<accession>A0A8J2JDR0</accession>
<dbReference type="EMBL" id="CAJVCH010051992">
    <property type="protein sequence ID" value="CAG7718255.1"/>
    <property type="molecule type" value="Genomic_DNA"/>
</dbReference>
<dbReference type="AlphaFoldDB" id="A0A8J2JDR0"/>
<organism evidence="1 2">
    <name type="scientific">Allacma fusca</name>
    <dbReference type="NCBI Taxonomy" id="39272"/>
    <lineage>
        <taxon>Eukaryota</taxon>
        <taxon>Metazoa</taxon>
        <taxon>Ecdysozoa</taxon>
        <taxon>Arthropoda</taxon>
        <taxon>Hexapoda</taxon>
        <taxon>Collembola</taxon>
        <taxon>Symphypleona</taxon>
        <taxon>Sminthuridae</taxon>
        <taxon>Allacma</taxon>
    </lineage>
</organism>
<name>A0A8J2JDR0_9HEXA</name>
<evidence type="ECO:0000313" key="1">
    <source>
        <dbReference type="EMBL" id="CAG7718255.1"/>
    </source>
</evidence>
<sequence>CLDLGKPLRKSRISQYGHAKLSFRILSSNFSQRYESCSRSSSRNFDAQL</sequence>
<dbReference type="Proteomes" id="UP000708208">
    <property type="component" value="Unassembled WGS sequence"/>
</dbReference>
<reference evidence="1" key="1">
    <citation type="submission" date="2021-06" db="EMBL/GenBank/DDBJ databases">
        <authorList>
            <person name="Hodson N. C."/>
            <person name="Mongue J. A."/>
            <person name="Jaron S. K."/>
        </authorList>
    </citation>
    <scope>NUCLEOTIDE SEQUENCE</scope>
</reference>
<feature type="non-terminal residue" evidence="1">
    <location>
        <position position="1"/>
    </location>
</feature>